<evidence type="ECO:0000313" key="2">
    <source>
        <dbReference type="Proteomes" id="UP000076744"/>
    </source>
</evidence>
<keyword evidence="2" id="KW-1185">Reference proteome</keyword>
<dbReference type="Proteomes" id="UP000076744">
    <property type="component" value="Unassembled WGS sequence"/>
</dbReference>
<dbReference type="AlphaFoldDB" id="A0A168EN16"/>
<dbReference type="InterPro" id="IPR022190">
    <property type="entry name" value="DUF3716"/>
</dbReference>
<evidence type="ECO:0000313" key="1">
    <source>
        <dbReference type="EMBL" id="OAA74008.1"/>
    </source>
</evidence>
<gene>
    <name evidence="1" type="ORF">ISF_00909</name>
</gene>
<organism evidence="1 2">
    <name type="scientific">Cordyceps fumosorosea (strain ARSEF 2679)</name>
    <name type="common">Isaria fumosorosea</name>
    <dbReference type="NCBI Taxonomy" id="1081104"/>
    <lineage>
        <taxon>Eukaryota</taxon>
        <taxon>Fungi</taxon>
        <taxon>Dikarya</taxon>
        <taxon>Ascomycota</taxon>
        <taxon>Pezizomycotina</taxon>
        <taxon>Sordariomycetes</taxon>
        <taxon>Hypocreomycetidae</taxon>
        <taxon>Hypocreales</taxon>
        <taxon>Cordycipitaceae</taxon>
        <taxon>Cordyceps</taxon>
    </lineage>
</organism>
<protein>
    <submittedName>
        <fullName evidence="1">Uncharacterized protein</fullName>
    </submittedName>
</protein>
<proteinExistence type="predicted"/>
<name>A0A168EN16_CORFA</name>
<dbReference type="EMBL" id="AZHB01000001">
    <property type="protein sequence ID" value="OAA74008.1"/>
    <property type="molecule type" value="Genomic_DNA"/>
</dbReference>
<comment type="caution">
    <text evidence="1">The sequence shown here is derived from an EMBL/GenBank/DDBJ whole genome shotgun (WGS) entry which is preliminary data.</text>
</comment>
<dbReference type="GeneID" id="30017201"/>
<accession>A0A168EN16</accession>
<sequence length="152" mass="16513">MASVHPLHDDQLKLDGNGHVTIRPGVRFLWPESIGGVSIPEPSQAKNSPNNLASLTAFHLIYAVHRAGHNRGIFSVSLGQTRPRQAEGVLHQLFGTERVGEDRCTDCRKGSGALTGCYQIPESSPGCANCTYCSRDKDCRRGDPSATLSRSW</sequence>
<dbReference type="Pfam" id="PF12511">
    <property type="entry name" value="DUF3716"/>
    <property type="match status" value="1"/>
</dbReference>
<dbReference type="RefSeq" id="XP_018708966.1">
    <property type="nucleotide sequence ID" value="XM_018844516.1"/>
</dbReference>
<reference evidence="1 2" key="1">
    <citation type="journal article" date="2016" name="Genome Biol. Evol.">
        <title>Divergent and convergent evolution of fungal pathogenicity.</title>
        <authorList>
            <person name="Shang Y."/>
            <person name="Xiao G."/>
            <person name="Zheng P."/>
            <person name="Cen K."/>
            <person name="Zhan S."/>
            <person name="Wang C."/>
        </authorList>
    </citation>
    <scope>NUCLEOTIDE SEQUENCE [LARGE SCALE GENOMIC DNA]</scope>
    <source>
        <strain evidence="1 2">ARSEF 2679</strain>
    </source>
</reference>